<evidence type="ECO:0000313" key="2">
    <source>
        <dbReference type="Proteomes" id="UP001281147"/>
    </source>
</evidence>
<organism evidence="1 2">
    <name type="scientific">Vermiconidia calcicola</name>
    <dbReference type="NCBI Taxonomy" id="1690605"/>
    <lineage>
        <taxon>Eukaryota</taxon>
        <taxon>Fungi</taxon>
        <taxon>Dikarya</taxon>
        <taxon>Ascomycota</taxon>
        <taxon>Pezizomycotina</taxon>
        <taxon>Dothideomycetes</taxon>
        <taxon>Dothideomycetidae</taxon>
        <taxon>Mycosphaerellales</taxon>
        <taxon>Extremaceae</taxon>
        <taxon>Vermiconidia</taxon>
    </lineage>
</organism>
<reference evidence="1" key="1">
    <citation type="submission" date="2023-07" db="EMBL/GenBank/DDBJ databases">
        <title>Black Yeasts Isolated from many extreme environments.</title>
        <authorList>
            <person name="Coleine C."/>
            <person name="Stajich J.E."/>
            <person name="Selbmann L."/>
        </authorList>
    </citation>
    <scope>NUCLEOTIDE SEQUENCE</scope>
    <source>
        <strain evidence="1">CCFEE 5714</strain>
    </source>
</reference>
<keyword evidence="2" id="KW-1185">Reference proteome</keyword>
<sequence length="273" mass="30266">MASAAEPQRRPLDPSELGTKEYWDAVYDRELRNHENDADDEGNVWFSESNAEDAVVRQLNKLEEAGLLHRDGASGGDSQLNNGTETATHCARSQPSRFLDLGTGNGHMLFQLREEDDDGNVWSGEMIGVDYSDASVQLARGIATQKYGNDIELSASLRFYCWDLLASPPGDWLGVGFDVVLDKGTFDAISLMDHEGASRHPCETYLHKVTPLLKPGGFLFITSCNWTKGELLDWLAPEDGELAFCDEAKYPTFTFGGRTGQSIVTVVLQRRRK</sequence>
<evidence type="ECO:0000313" key="1">
    <source>
        <dbReference type="EMBL" id="KAK3723469.1"/>
    </source>
</evidence>
<protein>
    <submittedName>
        <fullName evidence="1">Protein-lysine N-methyltransferase efm4</fullName>
    </submittedName>
</protein>
<gene>
    <name evidence="1" type="primary">EFM4_1</name>
    <name evidence="1" type="ORF">LTR37_001721</name>
</gene>
<dbReference type="EMBL" id="JAUTXU010000009">
    <property type="protein sequence ID" value="KAK3723469.1"/>
    <property type="molecule type" value="Genomic_DNA"/>
</dbReference>
<comment type="caution">
    <text evidence="1">The sequence shown here is derived from an EMBL/GenBank/DDBJ whole genome shotgun (WGS) entry which is preliminary data.</text>
</comment>
<name>A0ACC3NVI4_9PEZI</name>
<accession>A0ACC3NVI4</accession>
<proteinExistence type="predicted"/>
<dbReference type="Proteomes" id="UP001281147">
    <property type="component" value="Unassembled WGS sequence"/>
</dbReference>